<evidence type="ECO:0000256" key="2">
    <source>
        <dbReference type="SAM" id="MobiDB-lite"/>
    </source>
</evidence>
<feature type="compositionally biased region" description="Pro residues" evidence="2">
    <location>
        <begin position="89"/>
        <end position="132"/>
    </location>
</feature>
<name>A0A9N9GGN8_9GLOM</name>
<organism evidence="4 5">
    <name type="scientific">Paraglomus brasilianum</name>
    <dbReference type="NCBI Taxonomy" id="144538"/>
    <lineage>
        <taxon>Eukaryota</taxon>
        <taxon>Fungi</taxon>
        <taxon>Fungi incertae sedis</taxon>
        <taxon>Mucoromycota</taxon>
        <taxon>Glomeromycotina</taxon>
        <taxon>Glomeromycetes</taxon>
        <taxon>Paraglomerales</taxon>
        <taxon>Paraglomeraceae</taxon>
        <taxon>Paraglomus</taxon>
    </lineage>
</organism>
<dbReference type="GO" id="GO:0005737">
    <property type="term" value="C:cytoplasm"/>
    <property type="evidence" value="ECO:0007669"/>
    <property type="project" value="TreeGrafter"/>
</dbReference>
<evidence type="ECO:0000259" key="3">
    <source>
        <dbReference type="Pfam" id="PF00656"/>
    </source>
</evidence>
<dbReference type="GO" id="GO:0006508">
    <property type="term" value="P:proteolysis"/>
    <property type="evidence" value="ECO:0007669"/>
    <property type="project" value="InterPro"/>
</dbReference>
<feature type="region of interest" description="Disordered" evidence="2">
    <location>
        <begin position="1"/>
        <end position="181"/>
    </location>
</feature>
<dbReference type="GO" id="GO:0004197">
    <property type="term" value="F:cysteine-type endopeptidase activity"/>
    <property type="evidence" value="ECO:0007669"/>
    <property type="project" value="InterPro"/>
</dbReference>
<evidence type="ECO:0000313" key="5">
    <source>
        <dbReference type="Proteomes" id="UP000789739"/>
    </source>
</evidence>
<dbReference type="Pfam" id="PF00656">
    <property type="entry name" value="Peptidase_C14"/>
    <property type="match status" value="1"/>
</dbReference>
<dbReference type="OrthoDB" id="3223806at2759"/>
<dbReference type="AlphaFoldDB" id="A0A9N9GGN8"/>
<keyword evidence="5" id="KW-1185">Reference proteome</keyword>
<feature type="domain" description="Peptidase C14 caspase" evidence="3">
    <location>
        <begin position="206"/>
        <end position="407"/>
    </location>
</feature>
<dbReference type="Proteomes" id="UP000789739">
    <property type="component" value="Unassembled WGS sequence"/>
</dbReference>
<dbReference type="EMBL" id="CAJVPI010001207">
    <property type="protein sequence ID" value="CAG8600659.1"/>
    <property type="molecule type" value="Genomic_DNA"/>
</dbReference>
<feature type="compositionally biased region" description="Polar residues" evidence="2">
    <location>
        <begin position="7"/>
        <end position="16"/>
    </location>
</feature>
<dbReference type="PANTHER" id="PTHR48104">
    <property type="entry name" value="METACASPASE-4"/>
    <property type="match status" value="1"/>
</dbReference>
<proteinExistence type="inferred from homology"/>
<protein>
    <submittedName>
        <fullName evidence="4">7465_t:CDS:1</fullName>
    </submittedName>
</protein>
<dbReference type="Gene3D" id="3.40.50.12660">
    <property type="match status" value="1"/>
</dbReference>
<reference evidence="4" key="1">
    <citation type="submission" date="2021-06" db="EMBL/GenBank/DDBJ databases">
        <authorList>
            <person name="Kallberg Y."/>
            <person name="Tangrot J."/>
            <person name="Rosling A."/>
        </authorList>
    </citation>
    <scope>NUCLEOTIDE SEQUENCE</scope>
    <source>
        <strain evidence="4">BR232B</strain>
    </source>
</reference>
<evidence type="ECO:0000256" key="1">
    <source>
        <dbReference type="ARBA" id="ARBA00009005"/>
    </source>
</evidence>
<gene>
    <name evidence="4" type="ORF">PBRASI_LOCUS7622</name>
</gene>
<dbReference type="InterPro" id="IPR011600">
    <property type="entry name" value="Pept_C14_caspase"/>
</dbReference>
<comment type="caution">
    <text evidence="4">The sequence shown here is derived from an EMBL/GenBank/DDBJ whole genome shotgun (WGS) entry which is preliminary data.</text>
</comment>
<dbReference type="InterPro" id="IPR050452">
    <property type="entry name" value="Metacaspase"/>
</dbReference>
<dbReference type="PANTHER" id="PTHR48104:SF30">
    <property type="entry name" value="METACASPASE-1"/>
    <property type="match status" value="1"/>
</dbReference>
<accession>A0A9N9GGN8</accession>
<feature type="compositionally biased region" description="Pro residues" evidence="2">
    <location>
        <begin position="139"/>
        <end position="148"/>
    </location>
</feature>
<comment type="similarity">
    <text evidence="1">Belongs to the peptidase C14B family.</text>
</comment>
<sequence length="416" mass="43977">MYPGQKYRQQQQNSPNPAHPVGAPGQHNSQYPPVGAPGQHNSNYQPPPPPYGGPGGFSPPGTYGAYPPMPSTGGYGPPPGGPYPNAGYAPPPGGPYPGASYPPPGGTTYPPPSGGYAPPPNPNPYAPPPNPYAPQSNPYAPPPGPYAPPSGASHHGPYPPPPNAGHQHGYNAGPPHQGFQLSACTGRKRALLIGINYVKTRFELKGHGGQKRDTDGDEDDGYDETIMPVDFQTAGEIVDDEMHAILVRPLPPGCRLTVIFDSCHSGTALDLPYLYSTKGLIKEPNLLSDAKSSLMDAGKSYLRGDIKAIGASLFALGKKAATGQKVAKKNKETKSSPADVIMFSGCKDLQTSADTMEAGQNTGAMSYAFIKTLSQNKNITYQQLLNGVREILAAKYSQKPQLSSSHPMDMNMMFTM</sequence>
<evidence type="ECO:0000313" key="4">
    <source>
        <dbReference type="EMBL" id="CAG8600659.1"/>
    </source>
</evidence>